<dbReference type="EMBL" id="VDLU01000005">
    <property type="protein sequence ID" value="TNJ26340.1"/>
    <property type="molecule type" value="Genomic_DNA"/>
</dbReference>
<sequence>MFRVKDDAYRLASSLGETVLGRYDAKANAWVSVYLPGSVRTQSRAALRVAAGPMGVFILSQKEGKVYQLLPDMTFSRHAALLRVPSLSSNLSGVIHYPKGFCVVGFGTDRKGYFITGASGGKGARFLLDRLLPNAQKYGSSFPYQVLEVHACTAKDEHYLVARHAPNTAMFLGLDVEKHTMTALGSFVLSDTDSIAYVAAFRSLVICVVQVDGLNDGSRLSRASCSLARYYAVVLCTHRVGDTTENNAVVVLPDIPHIFGAEFVEHEGGLLSFDGTLFSYDPLTALLRTLPPSAFVQAKPPSEESLEQAMPASESIGPQLADDDPSQAGNDVLLQSINASVNVSVSESQSFAASGRRFRTPVVRPAIDSDVAEQLDYLGFANYRDYPPQDLPLRTTTLAVKRLRLLEDYVTDALGKLTADIEAIRNEVSGNTQTCEKALQLGDFLSEASQKMDERVTSLEERFAELARRQLVSGAACPETTKTAPSYPTDTSNVARSRSNASVGRAASSSTRPYSHPAYERAQDLISRLSSQIDSCDVSPRRSRCSIGSHENSELSRPVSSEAITRAMTGGLQPTSRDLALIYTGGSVTTAACKDSKALAGSGEPSKEPSSGLSTIPLVDPSAQPMLASQEVRGRPVALCMKENSETHLTLPENMPVVPVVLHDAKSKTAPVDSLILSPPADVPVVSARDRVEANISGIYASLSTMRHPDGSPYMAASRRLPYDLVESVVQRSLSSVTRPSPSIIPRPPPKPVMRSETKPPARAQASPSPRRTGEQDIASVLAARQLSALQSEILSLREENDRMNKSASASARLYSVMEDNYITSPGRVADRLHSLTSKIDENIERAKRIERAIDDLEQGK</sequence>
<proteinExistence type="predicted"/>
<feature type="compositionally biased region" description="Low complexity" evidence="1">
    <location>
        <begin position="761"/>
        <end position="771"/>
    </location>
</feature>
<organism evidence="2 3">
    <name type="scientific">Giardia muris</name>
    <dbReference type="NCBI Taxonomy" id="5742"/>
    <lineage>
        <taxon>Eukaryota</taxon>
        <taxon>Metamonada</taxon>
        <taxon>Diplomonadida</taxon>
        <taxon>Hexamitidae</taxon>
        <taxon>Giardiinae</taxon>
        <taxon>Giardia</taxon>
    </lineage>
</organism>
<dbReference type="Proteomes" id="UP000315496">
    <property type="component" value="Chromosome 5"/>
</dbReference>
<protein>
    <submittedName>
        <fullName evidence="2">Uncharacterized protein</fullName>
    </submittedName>
</protein>
<comment type="caution">
    <text evidence="2">The sequence shown here is derived from an EMBL/GenBank/DDBJ whole genome shotgun (WGS) entry which is preliminary data.</text>
</comment>
<feature type="region of interest" description="Disordered" evidence="1">
    <location>
        <begin position="297"/>
        <end position="328"/>
    </location>
</feature>
<reference evidence="2 3" key="1">
    <citation type="submission" date="2019-05" db="EMBL/GenBank/DDBJ databases">
        <title>The compact genome of Giardia muris reveals important steps in the evolution of intestinal protozoan parasites.</title>
        <authorList>
            <person name="Xu F."/>
            <person name="Jimenez-Gonzalez A."/>
            <person name="Einarsson E."/>
            <person name="Astvaldsson A."/>
            <person name="Peirasmaki D."/>
            <person name="Eckmann L."/>
            <person name="Andersson J.O."/>
            <person name="Svard S.G."/>
            <person name="Jerlstrom-Hultqvist J."/>
        </authorList>
    </citation>
    <scope>NUCLEOTIDE SEQUENCE [LARGE SCALE GENOMIC DNA]</scope>
    <source>
        <strain evidence="2 3">Roberts-Thomson</strain>
    </source>
</reference>
<feature type="region of interest" description="Disordered" evidence="1">
    <location>
        <begin position="734"/>
        <end position="776"/>
    </location>
</feature>
<dbReference type="AlphaFoldDB" id="A0A4Z1SLF1"/>
<evidence type="ECO:0000256" key="1">
    <source>
        <dbReference type="SAM" id="MobiDB-lite"/>
    </source>
</evidence>
<gene>
    <name evidence="2" type="ORF">GMRT_13373</name>
</gene>
<keyword evidence="3" id="KW-1185">Reference proteome</keyword>
<feature type="compositionally biased region" description="Pro residues" evidence="1">
    <location>
        <begin position="743"/>
        <end position="752"/>
    </location>
</feature>
<dbReference type="VEuPathDB" id="GiardiaDB:GMRT_13373"/>
<feature type="compositionally biased region" description="Polar residues" evidence="1">
    <location>
        <begin position="480"/>
        <end position="513"/>
    </location>
</feature>
<accession>A0A4Z1SLF1</accession>
<name>A0A4Z1SLF1_GIAMU</name>
<evidence type="ECO:0000313" key="2">
    <source>
        <dbReference type="EMBL" id="TNJ26340.1"/>
    </source>
</evidence>
<feature type="region of interest" description="Disordered" evidence="1">
    <location>
        <begin position="479"/>
        <end position="516"/>
    </location>
</feature>
<evidence type="ECO:0000313" key="3">
    <source>
        <dbReference type="Proteomes" id="UP000315496"/>
    </source>
</evidence>